<dbReference type="InterPro" id="IPR028357">
    <property type="entry name" value="UDPglc_DH_bac"/>
</dbReference>
<dbReference type="Gene3D" id="3.40.50.720">
    <property type="entry name" value="NAD(P)-binding Rossmann-like Domain"/>
    <property type="match status" value="2"/>
</dbReference>
<dbReference type="OrthoDB" id="9803238at2"/>
<evidence type="ECO:0000256" key="10">
    <source>
        <dbReference type="PIRSR" id="PIRSR500134-2"/>
    </source>
</evidence>
<evidence type="ECO:0000256" key="4">
    <source>
        <dbReference type="ARBA" id="ARBA00015132"/>
    </source>
</evidence>
<keyword evidence="6 8" id="KW-0520">NAD</keyword>
<comment type="catalytic activity">
    <reaction evidence="7 8">
        <text>UDP-alpha-D-glucose + 2 NAD(+) + H2O = UDP-alpha-D-glucuronate + 2 NADH + 3 H(+)</text>
        <dbReference type="Rhea" id="RHEA:23596"/>
        <dbReference type="ChEBI" id="CHEBI:15377"/>
        <dbReference type="ChEBI" id="CHEBI:15378"/>
        <dbReference type="ChEBI" id="CHEBI:57540"/>
        <dbReference type="ChEBI" id="CHEBI:57945"/>
        <dbReference type="ChEBI" id="CHEBI:58052"/>
        <dbReference type="ChEBI" id="CHEBI:58885"/>
        <dbReference type="EC" id="1.1.1.22"/>
    </reaction>
</comment>
<reference evidence="14 15" key="1">
    <citation type="submission" date="2016-10" db="EMBL/GenBank/DDBJ databases">
        <authorList>
            <person name="de Groot N.N."/>
        </authorList>
    </citation>
    <scope>NUCLEOTIDE SEQUENCE [LARGE SCALE GENOMIC DNA]</scope>
    <source>
        <strain evidence="14 15">LMG 23650</strain>
    </source>
</reference>
<dbReference type="InterPro" id="IPR014027">
    <property type="entry name" value="UDP-Glc/GDP-Man_DH_C"/>
</dbReference>
<feature type="binding site" evidence="10">
    <location>
        <begin position="155"/>
        <end position="158"/>
    </location>
    <ligand>
        <name>substrate</name>
    </ligand>
</feature>
<dbReference type="Gene3D" id="1.20.5.100">
    <property type="entry name" value="Cytochrome c1, transmembrane anchor, C-terminal"/>
    <property type="match status" value="1"/>
</dbReference>
<feature type="binding site" evidence="11">
    <location>
        <position position="273"/>
    </location>
    <ligand>
        <name>NAD(+)</name>
        <dbReference type="ChEBI" id="CHEBI:57540"/>
    </ligand>
</feature>
<dbReference type="NCBIfam" id="TIGR03026">
    <property type="entry name" value="NDP-sugDHase"/>
    <property type="match status" value="1"/>
</dbReference>
<dbReference type="STRING" id="420953.SAMN05192543_107366"/>
<feature type="binding site" evidence="11">
    <location>
        <position position="338"/>
    </location>
    <ligand>
        <name>NAD(+)</name>
        <dbReference type="ChEBI" id="CHEBI:57540"/>
    </ligand>
</feature>
<dbReference type="GO" id="GO:0006065">
    <property type="term" value="P:UDP-glucuronate biosynthetic process"/>
    <property type="evidence" value="ECO:0007669"/>
    <property type="project" value="UniProtKB-UniPathway"/>
</dbReference>
<evidence type="ECO:0000256" key="6">
    <source>
        <dbReference type="ARBA" id="ARBA00023027"/>
    </source>
</evidence>
<evidence type="ECO:0000256" key="1">
    <source>
        <dbReference type="ARBA" id="ARBA00004701"/>
    </source>
</evidence>
<feature type="active site" description="Nucleophile" evidence="9">
    <location>
        <position position="270"/>
    </location>
</feature>
<comment type="pathway">
    <text evidence="1">Nucleotide-sugar biosynthesis; UDP-alpha-D-glucuronate biosynthesis; UDP-alpha-D-glucuronate from UDP-alpha-D-glucose: step 1/1.</text>
</comment>
<evidence type="ECO:0000256" key="11">
    <source>
        <dbReference type="PIRSR" id="PIRSR500134-3"/>
    </source>
</evidence>
<dbReference type="InterPro" id="IPR017476">
    <property type="entry name" value="UDP-Glc/GDP-Man"/>
</dbReference>
<dbReference type="Pfam" id="PF03720">
    <property type="entry name" value="UDPG_MGDP_dh_C"/>
    <property type="match status" value="1"/>
</dbReference>
<accession>A0A1I3RP20</accession>
<evidence type="ECO:0000256" key="2">
    <source>
        <dbReference type="ARBA" id="ARBA00006601"/>
    </source>
</evidence>
<dbReference type="GO" id="GO:0003979">
    <property type="term" value="F:UDP-glucose 6-dehydrogenase activity"/>
    <property type="evidence" value="ECO:0007669"/>
    <property type="project" value="UniProtKB-EC"/>
</dbReference>
<feature type="binding site" evidence="11">
    <location>
        <position position="30"/>
    </location>
    <ligand>
        <name>NAD(+)</name>
        <dbReference type="ChEBI" id="CHEBI:57540"/>
    </ligand>
</feature>
<dbReference type="AlphaFoldDB" id="A0A1I3RP20"/>
<dbReference type="Pfam" id="PF00984">
    <property type="entry name" value="UDPG_MGDP_dh"/>
    <property type="match status" value="1"/>
</dbReference>
<dbReference type="SMART" id="SM00984">
    <property type="entry name" value="UDPG_MGDP_dh_C"/>
    <property type="match status" value="1"/>
</dbReference>
<dbReference type="SUPFAM" id="SSF51735">
    <property type="entry name" value="NAD(P)-binding Rossmann-fold domains"/>
    <property type="match status" value="1"/>
</dbReference>
<dbReference type="InterPro" id="IPR014026">
    <property type="entry name" value="UDP-Glc/GDP-Man_DH_dimer"/>
</dbReference>
<feature type="binding site" evidence="11">
    <location>
        <position position="86"/>
    </location>
    <ligand>
        <name>NAD(+)</name>
        <dbReference type="ChEBI" id="CHEBI:57540"/>
    </ligand>
</feature>
<keyword evidence="5 8" id="KW-0560">Oxidoreductase</keyword>
<dbReference type="InterPro" id="IPR036220">
    <property type="entry name" value="UDP-Glc/GDP-Man_DH_C_sf"/>
</dbReference>
<feature type="binding site" evidence="10">
    <location>
        <begin position="259"/>
        <end position="263"/>
    </location>
    <ligand>
        <name>substrate</name>
    </ligand>
</feature>
<dbReference type="UniPathway" id="UPA00038">
    <property type="reaction ID" value="UER00491"/>
</dbReference>
<dbReference type="PANTHER" id="PTHR43750">
    <property type="entry name" value="UDP-GLUCOSE 6-DEHYDROGENASE TUAD"/>
    <property type="match status" value="1"/>
</dbReference>
<dbReference type="GO" id="GO:0051287">
    <property type="term" value="F:NAD binding"/>
    <property type="evidence" value="ECO:0007669"/>
    <property type="project" value="InterPro"/>
</dbReference>
<comment type="similarity">
    <text evidence="2 8">Belongs to the UDP-glucose/GDP-mannose dehydrogenase family.</text>
</comment>
<feature type="binding site" evidence="11">
    <location>
        <position position="35"/>
    </location>
    <ligand>
        <name>NAD(+)</name>
        <dbReference type="ChEBI" id="CHEBI:57540"/>
    </ligand>
</feature>
<evidence type="ECO:0000256" key="3">
    <source>
        <dbReference type="ARBA" id="ARBA00012954"/>
    </source>
</evidence>
<dbReference type="PIRSF" id="PIRSF000124">
    <property type="entry name" value="UDPglc_GDPman_dh"/>
    <property type="match status" value="1"/>
</dbReference>
<dbReference type="SUPFAM" id="SSF52413">
    <property type="entry name" value="UDP-glucose/GDP-mannose dehydrogenase C-terminal domain"/>
    <property type="match status" value="1"/>
</dbReference>
<protein>
    <recommendedName>
        <fullName evidence="4 8">UDP-glucose 6-dehydrogenase</fullName>
        <ecNumber evidence="3 8">1.1.1.22</ecNumber>
    </recommendedName>
</protein>
<evidence type="ECO:0000313" key="14">
    <source>
        <dbReference type="EMBL" id="SFJ48303.1"/>
    </source>
</evidence>
<name>A0A1I3RP20_9BURK</name>
<feature type="region of interest" description="Disordered" evidence="12">
    <location>
        <begin position="452"/>
        <end position="477"/>
    </location>
</feature>
<dbReference type="Pfam" id="PF03721">
    <property type="entry name" value="UDPG_MGDP_dh_N"/>
    <property type="match status" value="1"/>
</dbReference>
<dbReference type="InterPro" id="IPR008927">
    <property type="entry name" value="6-PGluconate_DH-like_C_sf"/>
</dbReference>
<feature type="binding site" evidence="10">
    <location>
        <position position="331"/>
    </location>
    <ligand>
        <name>substrate</name>
    </ligand>
</feature>
<dbReference type="PIRSF" id="PIRSF500134">
    <property type="entry name" value="UDPglc_DH_bac"/>
    <property type="match status" value="1"/>
</dbReference>
<dbReference type="EC" id="1.1.1.22" evidence="3 8"/>
<evidence type="ECO:0000256" key="9">
    <source>
        <dbReference type="PIRSR" id="PIRSR500134-1"/>
    </source>
</evidence>
<evidence type="ECO:0000259" key="13">
    <source>
        <dbReference type="SMART" id="SM00984"/>
    </source>
</evidence>
<feature type="binding site" evidence="10">
    <location>
        <position position="267"/>
    </location>
    <ligand>
        <name>substrate</name>
    </ligand>
</feature>
<evidence type="ECO:0000256" key="7">
    <source>
        <dbReference type="ARBA" id="ARBA00047473"/>
    </source>
</evidence>
<feature type="binding site" evidence="11">
    <location>
        <position position="158"/>
    </location>
    <ligand>
        <name>NAD(+)</name>
        <dbReference type="ChEBI" id="CHEBI:57540"/>
    </ligand>
</feature>
<feature type="binding site" evidence="10">
    <location>
        <position position="214"/>
    </location>
    <ligand>
        <name>substrate</name>
    </ligand>
</feature>
<dbReference type="SUPFAM" id="SSF48179">
    <property type="entry name" value="6-phosphogluconate dehydrogenase C-terminal domain-like"/>
    <property type="match status" value="1"/>
</dbReference>
<evidence type="ECO:0000313" key="15">
    <source>
        <dbReference type="Proteomes" id="UP000199548"/>
    </source>
</evidence>
<sequence>MNLTIIGSGYVGLVTGACLADIGNDVFCLDVDPRKIDVLNNGGVPIHEPGLLEVIARNRKAGRLKFSTDVEAAVAHGDIQFIAVGTPSDEDGSADLQYVLAAARNIGRYMNGFKVIVDKSTVPVGTALRVREAIAAELATRGEHHMYSVVSNPEFLKEGAAVEDFTRPDRIVLGCDDDVPGEKARELMKRVYAPFNRNRERTLYMDVRSAEFTKYAANAMLATRISFMNELANLADRVGADIEAVRRGIGSDPRIGYDFLYAGCGYGGSCFPKDVQALIRTADEYDEGLRILQAVEAVNEAQKKILAHKIVARLGDDLSGRTFGVWGLAFKPNTDDMREAPSRPLIAELLSRGATVKAYDPVARDESRRVFALDLQHAPEQLARLTFANEEMEVADGADALVILTEWKVFKSPDFDSLKQLLKNPLIFDGRNLYEPDALRELGIEYHAIGRQHSPTTGRDEVPQAVSHEPARTTAAL</sequence>
<organism evidence="14 15">
    <name type="scientific">Paraburkholderia megapolitana</name>
    <dbReference type="NCBI Taxonomy" id="420953"/>
    <lineage>
        <taxon>Bacteria</taxon>
        <taxon>Pseudomonadati</taxon>
        <taxon>Pseudomonadota</taxon>
        <taxon>Betaproteobacteria</taxon>
        <taxon>Burkholderiales</taxon>
        <taxon>Burkholderiaceae</taxon>
        <taxon>Paraburkholderia</taxon>
    </lineage>
</organism>
<dbReference type="PANTHER" id="PTHR43750:SF3">
    <property type="entry name" value="UDP-GLUCOSE 6-DEHYDROGENASE TUAD"/>
    <property type="match status" value="1"/>
</dbReference>
<dbReference type="GO" id="GO:0000271">
    <property type="term" value="P:polysaccharide biosynthetic process"/>
    <property type="evidence" value="ECO:0007669"/>
    <property type="project" value="InterPro"/>
</dbReference>
<proteinExistence type="inferred from homology"/>
<evidence type="ECO:0000256" key="5">
    <source>
        <dbReference type="ARBA" id="ARBA00023002"/>
    </source>
</evidence>
<dbReference type="InterPro" id="IPR036291">
    <property type="entry name" value="NAD(P)-bd_dom_sf"/>
</dbReference>
<dbReference type="InterPro" id="IPR001732">
    <property type="entry name" value="UDP-Glc/GDP-Man_DH_N"/>
</dbReference>
<dbReference type="Proteomes" id="UP000199548">
    <property type="component" value="Unassembled WGS sequence"/>
</dbReference>
<gene>
    <name evidence="14" type="ORF">SAMN05192543_107366</name>
</gene>
<dbReference type="RefSeq" id="WP_091016719.1">
    <property type="nucleotide sequence ID" value="NZ_CP041745.1"/>
</dbReference>
<keyword evidence="15" id="KW-1185">Reference proteome</keyword>
<dbReference type="EMBL" id="FOQU01000007">
    <property type="protein sequence ID" value="SFJ48303.1"/>
    <property type="molecule type" value="Genomic_DNA"/>
</dbReference>
<feature type="binding site" evidence="11">
    <location>
        <position position="121"/>
    </location>
    <ligand>
        <name>NAD(+)</name>
        <dbReference type="ChEBI" id="CHEBI:57540"/>
    </ligand>
</feature>
<evidence type="ECO:0000256" key="12">
    <source>
        <dbReference type="SAM" id="MobiDB-lite"/>
    </source>
</evidence>
<feature type="domain" description="UDP-glucose/GDP-mannose dehydrogenase C-terminal" evidence="13">
    <location>
        <begin position="324"/>
        <end position="436"/>
    </location>
</feature>
<evidence type="ECO:0000256" key="8">
    <source>
        <dbReference type="PIRNR" id="PIRNR000124"/>
    </source>
</evidence>